<evidence type="ECO:0000313" key="1">
    <source>
        <dbReference type="EMBL" id="OMJ72601.1"/>
    </source>
</evidence>
<accession>A0A1R2B757</accession>
<sequence>MKYNPNYDFSNKGIDWESYEKEARLRTDAVWERSKLKDFFRCFYKVFYWDPKSEKYYIMGPMHMFGKGTDGWRVREHDGYTTTGRTSSFQVARGWEFPARTISLNSADTIRDKNALCYYRFRAYKRCEGNSTLSRIMEIGNKDGPEKVDLACYNEMLEMTDYCSSNMLNWLSDLWHHMELHNNPIRLGHGDEIRMVPDEFDNPDTSVLTY</sequence>
<proteinExistence type="predicted"/>
<keyword evidence="3" id="KW-1185">Reference proteome</keyword>
<dbReference type="EMBL" id="MPUH01000887">
    <property type="protein sequence ID" value="OMJ72601.1"/>
    <property type="molecule type" value="Genomic_DNA"/>
</dbReference>
<evidence type="ECO:0000313" key="3">
    <source>
        <dbReference type="Proteomes" id="UP000187209"/>
    </source>
</evidence>
<organism evidence="1 3">
    <name type="scientific">Stentor coeruleus</name>
    <dbReference type="NCBI Taxonomy" id="5963"/>
    <lineage>
        <taxon>Eukaryota</taxon>
        <taxon>Sar</taxon>
        <taxon>Alveolata</taxon>
        <taxon>Ciliophora</taxon>
        <taxon>Postciliodesmatophora</taxon>
        <taxon>Heterotrichea</taxon>
        <taxon>Heterotrichida</taxon>
        <taxon>Stentoridae</taxon>
        <taxon>Stentor</taxon>
    </lineage>
</organism>
<dbReference type="Proteomes" id="UP000187209">
    <property type="component" value="Unassembled WGS sequence"/>
</dbReference>
<name>A0A1R2B757_9CILI</name>
<evidence type="ECO:0000313" key="2">
    <source>
        <dbReference type="EMBL" id="OMJ83278.1"/>
    </source>
</evidence>
<dbReference type="OrthoDB" id="282181at2759"/>
<dbReference type="EMBL" id="MPUH01000309">
    <property type="protein sequence ID" value="OMJ83278.1"/>
    <property type="molecule type" value="Genomic_DNA"/>
</dbReference>
<protein>
    <submittedName>
        <fullName evidence="1">Uncharacterized protein</fullName>
    </submittedName>
</protein>
<gene>
    <name evidence="2" type="ORF">SteCoe_15802</name>
    <name evidence="1" type="ORF">SteCoe_28899</name>
</gene>
<comment type="caution">
    <text evidence="1">The sequence shown here is derived from an EMBL/GenBank/DDBJ whole genome shotgun (WGS) entry which is preliminary data.</text>
</comment>
<reference evidence="1 3" key="1">
    <citation type="submission" date="2016-11" db="EMBL/GenBank/DDBJ databases">
        <title>The macronuclear genome of Stentor coeruleus: a giant cell with tiny introns.</title>
        <authorList>
            <person name="Slabodnick M."/>
            <person name="Ruby J.G."/>
            <person name="Reiff S.B."/>
            <person name="Swart E.C."/>
            <person name="Gosai S."/>
            <person name="Prabakaran S."/>
            <person name="Witkowska E."/>
            <person name="Larue G.E."/>
            <person name="Fisher S."/>
            <person name="Freeman R.M."/>
            <person name="Gunawardena J."/>
            <person name="Chu W."/>
            <person name="Stover N.A."/>
            <person name="Gregory B.D."/>
            <person name="Nowacki M."/>
            <person name="Derisi J."/>
            <person name="Roy S.W."/>
            <person name="Marshall W.F."/>
            <person name="Sood P."/>
        </authorList>
    </citation>
    <scope>NUCLEOTIDE SEQUENCE [LARGE SCALE GENOMIC DNA]</scope>
    <source>
        <strain evidence="1">WM001</strain>
    </source>
</reference>
<dbReference type="AlphaFoldDB" id="A0A1R2B757"/>